<evidence type="ECO:0000313" key="2">
    <source>
        <dbReference type="Proteomes" id="UP000027222"/>
    </source>
</evidence>
<organism evidence="1 2">
    <name type="scientific">Galerina marginata (strain CBS 339.88)</name>
    <dbReference type="NCBI Taxonomy" id="685588"/>
    <lineage>
        <taxon>Eukaryota</taxon>
        <taxon>Fungi</taxon>
        <taxon>Dikarya</taxon>
        <taxon>Basidiomycota</taxon>
        <taxon>Agaricomycotina</taxon>
        <taxon>Agaricomycetes</taxon>
        <taxon>Agaricomycetidae</taxon>
        <taxon>Agaricales</taxon>
        <taxon>Agaricineae</taxon>
        <taxon>Strophariaceae</taxon>
        <taxon>Galerina</taxon>
    </lineage>
</organism>
<dbReference type="EMBL" id="KL142413">
    <property type="protein sequence ID" value="KDR67747.1"/>
    <property type="molecule type" value="Genomic_DNA"/>
</dbReference>
<accession>A0A067SCN4</accession>
<sequence length="277" mass="32796">MNPEVQFTRAVKPKYEGTNGFTKDFTDPAEITDDNLQTALEVHRNFEYVLNYKQRAVPDFETMKAIVETDDPEKRLKALRQEHIDDLHTFYAVMSQEYKQDAKDAYLSKDESWFSDGPEMTEEETALLELYDNWFGEFKVDPTDPSKRFNLIQTHWQDQYEQIRYAYLSQLIPLEKAKRDFENLQEHIRIQREKQFPLSKADFESKAQDVRLRVAKFLTAEKPAQEKMLTTFGWAWRQVEPLMNIFKNDENFRSEIRAMIVRDGLQAATDPRKARTA</sequence>
<gene>
    <name evidence="1" type="ORF">GALMADRAFT_147012</name>
</gene>
<dbReference type="STRING" id="685588.A0A067SCN4"/>
<proteinExistence type="predicted"/>
<reference evidence="2" key="1">
    <citation type="journal article" date="2014" name="Proc. Natl. Acad. Sci. U.S.A.">
        <title>Extensive sampling of basidiomycete genomes demonstrates inadequacy of the white-rot/brown-rot paradigm for wood decay fungi.</title>
        <authorList>
            <person name="Riley R."/>
            <person name="Salamov A.A."/>
            <person name="Brown D.W."/>
            <person name="Nagy L.G."/>
            <person name="Floudas D."/>
            <person name="Held B.W."/>
            <person name="Levasseur A."/>
            <person name="Lombard V."/>
            <person name="Morin E."/>
            <person name="Otillar R."/>
            <person name="Lindquist E.A."/>
            <person name="Sun H."/>
            <person name="LaButti K.M."/>
            <person name="Schmutz J."/>
            <person name="Jabbour D."/>
            <person name="Luo H."/>
            <person name="Baker S.E."/>
            <person name="Pisabarro A.G."/>
            <person name="Walton J.D."/>
            <person name="Blanchette R.A."/>
            <person name="Henrissat B."/>
            <person name="Martin F."/>
            <person name="Cullen D."/>
            <person name="Hibbett D.S."/>
            <person name="Grigoriev I.V."/>
        </authorList>
    </citation>
    <scope>NUCLEOTIDE SEQUENCE [LARGE SCALE GENOMIC DNA]</scope>
    <source>
        <strain evidence="2">CBS 339.88</strain>
    </source>
</reference>
<keyword evidence="2" id="KW-1185">Reference proteome</keyword>
<dbReference type="Proteomes" id="UP000027222">
    <property type="component" value="Unassembled WGS sequence"/>
</dbReference>
<evidence type="ECO:0000313" key="1">
    <source>
        <dbReference type="EMBL" id="KDR67747.1"/>
    </source>
</evidence>
<dbReference type="HOGENOM" id="CLU_085136_0_0_1"/>
<dbReference type="OrthoDB" id="3058840at2759"/>
<name>A0A067SCN4_GALM3</name>
<dbReference type="AlphaFoldDB" id="A0A067SCN4"/>
<protein>
    <submittedName>
        <fullName evidence="1">Uncharacterized protein</fullName>
    </submittedName>
</protein>